<dbReference type="AlphaFoldDB" id="A0AAV4IPF1"/>
<dbReference type="InterPro" id="IPR006076">
    <property type="entry name" value="FAD-dep_OxRdtase"/>
</dbReference>
<proteinExistence type="predicted"/>
<dbReference type="InterPro" id="IPR036188">
    <property type="entry name" value="FAD/NAD-bd_sf"/>
</dbReference>
<name>A0AAV4IPF1_9GAST</name>
<dbReference type="Gene3D" id="3.50.50.60">
    <property type="entry name" value="FAD/NAD(P)-binding domain"/>
    <property type="match status" value="1"/>
</dbReference>
<organism evidence="2 3">
    <name type="scientific">Elysia marginata</name>
    <dbReference type="NCBI Taxonomy" id="1093978"/>
    <lineage>
        <taxon>Eukaryota</taxon>
        <taxon>Metazoa</taxon>
        <taxon>Spiralia</taxon>
        <taxon>Lophotrochozoa</taxon>
        <taxon>Mollusca</taxon>
        <taxon>Gastropoda</taxon>
        <taxon>Heterobranchia</taxon>
        <taxon>Euthyneura</taxon>
        <taxon>Panpulmonata</taxon>
        <taxon>Sacoglossa</taxon>
        <taxon>Placobranchoidea</taxon>
        <taxon>Plakobranchidae</taxon>
        <taxon>Elysia</taxon>
    </lineage>
</organism>
<dbReference type="Proteomes" id="UP000762676">
    <property type="component" value="Unassembled WGS sequence"/>
</dbReference>
<gene>
    <name evidence="2" type="ORF">ElyMa_001322500</name>
</gene>
<dbReference type="EMBL" id="BMAT01002620">
    <property type="protein sequence ID" value="GFS10401.1"/>
    <property type="molecule type" value="Genomic_DNA"/>
</dbReference>
<dbReference type="SUPFAM" id="SSF51905">
    <property type="entry name" value="FAD/NAD(P)-binding domain"/>
    <property type="match status" value="1"/>
</dbReference>
<evidence type="ECO:0000313" key="3">
    <source>
        <dbReference type="Proteomes" id="UP000762676"/>
    </source>
</evidence>
<dbReference type="InterPro" id="IPR052745">
    <property type="entry name" value="G3P_Oxidase/Oxidoreductase"/>
</dbReference>
<dbReference type="Pfam" id="PF01266">
    <property type="entry name" value="DAO"/>
    <property type="match status" value="1"/>
</dbReference>
<comment type="caution">
    <text evidence="2">The sequence shown here is derived from an EMBL/GenBank/DDBJ whole genome shotgun (WGS) entry which is preliminary data.</text>
</comment>
<dbReference type="Gene3D" id="3.30.9.10">
    <property type="entry name" value="D-Amino Acid Oxidase, subunit A, domain 2"/>
    <property type="match status" value="1"/>
</dbReference>
<dbReference type="SUPFAM" id="SSF54373">
    <property type="entry name" value="FAD-linked reductases, C-terminal domain"/>
    <property type="match status" value="1"/>
</dbReference>
<evidence type="ECO:0000313" key="2">
    <source>
        <dbReference type="EMBL" id="GFS10401.1"/>
    </source>
</evidence>
<dbReference type="PANTHER" id="PTHR42720">
    <property type="entry name" value="GLYCEROL-3-PHOSPHATE DEHYDROGENASE"/>
    <property type="match status" value="1"/>
</dbReference>
<protein>
    <submittedName>
        <fullName evidence="2">Oxidoreductase, FAD-binding</fullName>
    </submittedName>
</protein>
<reference evidence="2 3" key="1">
    <citation type="journal article" date="2021" name="Elife">
        <title>Chloroplast acquisition without the gene transfer in kleptoplastic sea slugs, Plakobranchus ocellatus.</title>
        <authorList>
            <person name="Maeda T."/>
            <person name="Takahashi S."/>
            <person name="Yoshida T."/>
            <person name="Shimamura S."/>
            <person name="Takaki Y."/>
            <person name="Nagai Y."/>
            <person name="Toyoda A."/>
            <person name="Suzuki Y."/>
            <person name="Arimoto A."/>
            <person name="Ishii H."/>
            <person name="Satoh N."/>
            <person name="Nishiyama T."/>
            <person name="Hasebe M."/>
            <person name="Maruyama T."/>
            <person name="Minagawa J."/>
            <person name="Obokata J."/>
            <person name="Shigenobu S."/>
        </authorList>
    </citation>
    <scope>NUCLEOTIDE SEQUENCE [LARGE SCALE GENOMIC DNA]</scope>
</reference>
<keyword evidence="3" id="KW-1185">Reference proteome</keyword>
<accession>A0AAV4IPF1</accession>
<dbReference type="PANTHER" id="PTHR42720:SF1">
    <property type="entry name" value="GLYCEROL 3-PHOSPHATE OXIDASE"/>
    <property type="match status" value="1"/>
</dbReference>
<evidence type="ECO:0000259" key="1">
    <source>
        <dbReference type="Pfam" id="PF01266"/>
    </source>
</evidence>
<sequence>MMSINTYDVAIIGGGVVGCAVLFELSRQGYSCILCEANPHIMSGASAGNSGMLHTGFDAPLGSLELACIQQCQSQIFPILQNFRIPFEKCGAHVVAWTPDEKEKLQGLLQHSNTALVSNASIISASDLYKSERSLRRGALGALYVPDEAIVDSNLLGVCFAHHAKQRRSEILTNCTVTGFHNKTLTTTQGFVKAAVAVNCAGLHGDTVDALAGVQSFDIKPRKGQYCVFGKDSSHILHSMIFPVPNERTKGTVLFRTVYRNIVMGPTAEETLDRSRPEPDTEVHKVLAQRASFLLPHIGHPIGSYVGVRPATQWKDYQIKTYPQIGWLTVGGIRSTGVSGSLGIAQYVSDSLKMDFDLEPSRGGIRRIQDVPWKVGRDGASVMIDGRSYHMAHPIFQFGHQKEQSKL</sequence>
<feature type="domain" description="FAD dependent oxidoreductase" evidence="1">
    <location>
        <begin position="8"/>
        <end position="350"/>
    </location>
</feature>